<evidence type="ECO:0000313" key="9">
    <source>
        <dbReference type="EMBL" id="BBL92176.1"/>
    </source>
</evidence>
<evidence type="ECO:0000256" key="2">
    <source>
        <dbReference type="ARBA" id="ARBA00022692"/>
    </source>
</evidence>
<feature type="transmembrane region" description="Helical" evidence="6">
    <location>
        <begin position="148"/>
        <end position="166"/>
    </location>
</feature>
<dbReference type="OrthoDB" id="1490274at2"/>
<dbReference type="InterPro" id="IPR010619">
    <property type="entry name" value="ThrE-like_N"/>
</dbReference>
<dbReference type="GO" id="GO:0016020">
    <property type="term" value="C:membrane"/>
    <property type="evidence" value="ECO:0007669"/>
    <property type="project" value="UniProtKB-SubCell"/>
</dbReference>
<dbReference type="PANTHER" id="PTHR31082">
    <property type="entry name" value="PHEROMONE-REGULATED MEMBRANE PROTEIN 10"/>
    <property type="match status" value="1"/>
</dbReference>
<dbReference type="GeneID" id="47653782"/>
<evidence type="ECO:0000313" key="12">
    <source>
        <dbReference type="Proteomes" id="UP000180133"/>
    </source>
</evidence>
<evidence type="ECO:0000256" key="3">
    <source>
        <dbReference type="ARBA" id="ARBA00022989"/>
    </source>
</evidence>
<dbReference type="GO" id="GO:0022857">
    <property type="term" value="F:transmembrane transporter activity"/>
    <property type="evidence" value="ECO:0007669"/>
    <property type="project" value="InterPro"/>
</dbReference>
<organism evidence="10 14">
    <name type="scientific">Vibrio rotiferianus</name>
    <dbReference type="NCBI Taxonomy" id="190895"/>
    <lineage>
        <taxon>Bacteria</taxon>
        <taxon>Pseudomonadati</taxon>
        <taxon>Pseudomonadota</taxon>
        <taxon>Gammaproteobacteria</taxon>
        <taxon>Vibrionales</taxon>
        <taxon>Vibrionaceae</taxon>
        <taxon>Vibrio</taxon>
    </lineage>
</organism>
<evidence type="ECO:0000259" key="7">
    <source>
        <dbReference type="Pfam" id="PF06738"/>
    </source>
</evidence>
<evidence type="ECO:0000313" key="11">
    <source>
        <dbReference type="EMBL" id="OHY91038.1"/>
    </source>
</evidence>
<evidence type="ECO:0000313" key="10">
    <source>
        <dbReference type="EMBL" id="NOH50448.1"/>
    </source>
</evidence>
<feature type="transmembrane region" description="Helical" evidence="6">
    <location>
        <begin position="323"/>
        <end position="342"/>
    </location>
</feature>
<dbReference type="Proteomes" id="UP000315115">
    <property type="component" value="Chromosome 2"/>
</dbReference>
<accession>A0A2K7SS64</accession>
<feature type="domain" description="Threonine/serine exporter-like N-terminal" evidence="7">
    <location>
        <begin position="95"/>
        <end position="230"/>
    </location>
</feature>
<protein>
    <submittedName>
        <fullName evidence="9">Membrane protein</fullName>
    </submittedName>
    <submittedName>
        <fullName evidence="10">Threonine/serine exporter family protein</fullName>
    </submittedName>
</protein>
<sequence>MPSQYRINKIVEIGDTLHRSGCAPYKVEKYTQHYAQKHGVDVMIQATPTAINYQFPDDNNAVVLKRLKPASINLSLLANTIIRINQPSSEPVPEPAGYPLWVIALANMGIPPAYLMLVGSTLEAVGFAFLLGLMVWGCQMVCRARRAIAVEFIAALFTGIIVAYLSSTGLPIPVWALCIATIVLFVPGLSISNSLECLAFNDLVSGTSLLGQCALTLIKLFVGITMGLNIGEAIWGQAQSIAYTNEIPTWMHISGLFLISSCLGVIFNARPLDILLGLPVAMLGMWGPFYLGFDSGWVVGTWITTVLITLYGTWIAKKMELTGSIYIVQGIIILVPGSRVLVSASQSVFEQSILPIPSIGLSALFMFSAIVAGQITAYSIYSPKIER</sequence>
<dbReference type="InterPro" id="IPR051361">
    <property type="entry name" value="ThrE/Ser_Exporter"/>
</dbReference>
<reference evidence="10 14" key="3">
    <citation type="submission" date="2019-08" db="EMBL/GenBank/DDBJ databases">
        <title>Draft genome sequencing and comparative genomics of hatchery-associated Vibrios.</title>
        <authorList>
            <person name="Kehlet-Delgado H."/>
            <person name="Mueller R.S."/>
        </authorList>
    </citation>
    <scope>NUCLEOTIDE SEQUENCE [LARGE SCALE GENOMIC DNA]</scope>
    <source>
        <strain evidence="10 14">00-78-3</strain>
    </source>
</reference>
<keyword evidence="4 6" id="KW-0472">Membrane</keyword>
<dbReference type="RefSeq" id="WP_010452481.1">
    <property type="nucleotide sequence ID" value="NZ_AP019799.1"/>
</dbReference>
<feature type="domain" description="Threonine/serine exporter-like N-terminal" evidence="7">
    <location>
        <begin position="10"/>
        <end position="79"/>
    </location>
</feature>
<evidence type="ECO:0000259" key="8">
    <source>
        <dbReference type="Pfam" id="PF12821"/>
    </source>
</evidence>
<dbReference type="EMBL" id="AP019799">
    <property type="protein sequence ID" value="BBL92176.1"/>
    <property type="molecule type" value="Genomic_DNA"/>
</dbReference>
<comment type="similarity">
    <text evidence="5">Belongs to the ThrE exporter (TC 2.A.79) family.</text>
</comment>
<evidence type="ECO:0000313" key="14">
    <source>
        <dbReference type="Proteomes" id="UP000572072"/>
    </source>
</evidence>
<feature type="domain" description="Threonine/Serine exporter ThrE" evidence="8">
    <location>
        <begin position="257"/>
        <end position="376"/>
    </location>
</feature>
<feature type="transmembrane region" description="Helical" evidence="6">
    <location>
        <begin position="354"/>
        <end position="381"/>
    </location>
</feature>
<reference evidence="11 12" key="1">
    <citation type="submission" date="2016-09" db="EMBL/GenBank/DDBJ databases">
        <title>Isolation, identification and antibiotic sensitivity analysis of bacterial pathogen from juvenile Hippocampus erectus with tail-rotted disease.</title>
        <authorList>
            <person name="Yang Q."/>
        </authorList>
    </citation>
    <scope>NUCLEOTIDE SEQUENCE [LARGE SCALE GENOMIC DNA]</scope>
    <source>
        <strain evidence="11 12">HM-10</strain>
    </source>
</reference>
<dbReference type="Pfam" id="PF12821">
    <property type="entry name" value="ThrE_2"/>
    <property type="match status" value="1"/>
</dbReference>
<evidence type="ECO:0000313" key="13">
    <source>
        <dbReference type="Proteomes" id="UP000315115"/>
    </source>
</evidence>
<dbReference type="EMBL" id="MKFT01000024">
    <property type="protein sequence ID" value="OHY91038.1"/>
    <property type="molecule type" value="Genomic_DNA"/>
</dbReference>
<evidence type="ECO:0000256" key="4">
    <source>
        <dbReference type="ARBA" id="ARBA00023136"/>
    </source>
</evidence>
<dbReference type="Pfam" id="PF06738">
    <property type="entry name" value="ThrE"/>
    <property type="match status" value="2"/>
</dbReference>
<dbReference type="InterPro" id="IPR024528">
    <property type="entry name" value="ThrE_2"/>
</dbReference>
<feature type="transmembrane region" description="Helical" evidence="6">
    <location>
        <begin position="113"/>
        <end position="136"/>
    </location>
</feature>
<feature type="transmembrane region" description="Helical" evidence="6">
    <location>
        <begin position="172"/>
        <end position="191"/>
    </location>
</feature>
<keyword evidence="2 6" id="KW-0812">Transmembrane</keyword>
<reference evidence="13" key="2">
    <citation type="submission" date="2019-07" db="EMBL/GenBank/DDBJ databases">
        <title>Complete Genome Sequences of Vibrion rotiferianus strain AM7.</title>
        <authorList>
            <person name="Miyazaki K."/>
            <person name="Wiseschart A."/>
            <person name="Pootanakit K."/>
            <person name="Ishimori K."/>
            <person name="Kitahara K."/>
        </authorList>
    </citation>
    <scope>NUCLEOTIDE SEQUENCE [LARGE SCALE GENOMIC DNA]</scope>
    <source>
        <strain evidence="13">AM7</strain>
    </source>
</reference>
<keyword evidence="3 6" id="KW-1133">Transmembrane helix</keyword>
<evidence type="ECO:0000256" key="5">
    <source>
        <dbReference type="ARBA" id="ARBA00034125"/>
    </source>
</evidence>
<evidence type="ECO:0000256" key="6">
    <source>
        <dbReference type="SAM" id="Phobius"/>
    </source>
</evidence>
<keyword evidence="12" id="KW-1185">Reference proteome</keyword>
<proteinExistence type="inferred from homology"/>
<reference evidence="9" key="4">
    <citation type="journal article" date="2020" name="Microbiol. Resour. Announc.">
        <title>Complete Genome Sequence of Vibrio rotiferianus Strain AM7.</title>
        <authorList>
            <person name="Miyazaki K."/>
            <person name="Wiseschart A."/>
            <person name="Pootanakit K."/>
            <person name="Kitahara K."/>
        </authorList>
    </citation>
    <scope>NUCLEOTIDE SEQUENCE</scope>
    <source>
        <strain evidence="9">AM7</strain>
    </source>
</reference>
<dbReference type="Proteomes" id="UP000180133">
    <property type="component" value="Unassembled WGS sequence"/>
</dbReference>
<feature type="transmembrane region" description="Helical" evidence="6">
    <location>
        <begin position="297"/>
        <end position="316"/>
    </location>
</feature>
<name>A0A2K7SS64_9VIBR</name>
<comment type="subcellular location">
    <subcellularLocation>
        <location evidence="1">Membrane</location>
        <topology evidence="1">Multi-pass membrane protein</topology>
    </subcellularLocation>
</comment>
<feature type="transmembrane region" description="Helical" evidence="6">
    <location>
        <begin position="203"/>
        <end position="230"/>
    </location>
</feature>
<dbReference type="AlphaFoldDB" id="A0A2K7SS64"/>
<dbReference type="EMBL" id="VTYN01000030">
    <property type="protein sequence ID" value="NOH50448.1"/>
    <property type="molecule type" value="Genomic_DNA"/>
</dbReference>
<feature type="transmembrane region" description="Helical" evidence="6">
    <location>
        <begin position="274"/>
        <end position="291"/>
    </location>
</feature>
<dbReference type="PANTHER" id="PTHR31082:SF4">
    <property type="entry name" value="PHEROMONE-REGULATED MEMBRANE PROTEIN 10"/>
    <property type="match status" value="1"/>
</dbReference>
<dbReference type="Proteomes" id="UP000572072">
    <property type="component" value="Unassembled WGS sequence"/>
</dbReference>
<evidence type="ECO:0000256" key="1">
    <source>
        <dbReference type="ARBA" id="ARBA00004141"/>
    </source>
</evidence>
<dbReference type="KEGG" id="vro:BSZ04_00655"/>
<feature type="transmembrane region" description="Helical" evidence="6">
    <location>
        <begin position="250"/>
        <end position="267"/>
    </location>
</feature>
<gene>
    <name evidence="11" type="ORF">BI375_22370</name>
    <name evidence="10" type="ORF">F0262_20600</name>
    <name evidence="9" type="ORF">VroAM7_48290</name>
</gene>